<dbReference type="Proteomes" id="UP000235392">
    <property type="component" value="Unassembled WGS sequence"/>
</dbReference>
<dbReference type="EMBL" id="PGCI01001335">
    <property type="protein sequence ID" value="PLW05482.1"/>
    <property type="molecule type" value="Genomic_DNA"/>
</dbReference>
<protein>
    <submittedName>
        <fullName evidence="1">Uncharacterized protein</fullName>
    </submittedName>
</protein>
<dbReference type="AlphaFoldDB" id="A0A2N5RWZ5"/>
<name>A0A2N5RWZ5_9BASI</name>
<accession>A0A2N5RWZ5</accession>
<reference evidence="1 2" key="1">
    <citation type="submission" date="2017-11" db="EMBL/GenBank/DDBJ databases">
        <title>De novo assembly and phasing of dikaryotic genomes from two isolates of Puccinia coronata f. sp. avenae, the causal agent of oat crown rust.</title>
        <authorList>
            <person name="Miller M.E."/>
            <person name="Zhang Y."/>
            <person name="Omidvar V."/>
            <person name="Sperschneider J."/>
            <person name="Schwessinger B."/>
            <person name="Raley C."/>
            <person name="Palmer J.M."/>
            <person name="Garnica D."/>
            <person name="Upadhyaya N."/>
            <person name="Rathjen J."/>
            <person name="Taylor J.M."/>
            <person name="Park R.F."/>
            <person name="Dodds P.N."/>
            <person name="Hirsch C.D."/>
            <person name="Kianian S.F."/>
            <person name="Figueroa M."/>
        </authorList>
    </citation>
    <scope>NUCLEOTIDE SEQUENCE [LARGE SCALE GENOMIC DNA]</scope>
    <source>
        <strain evidence="1">12SD80</strain>
    </source>
</reference>
<evidence type="ECO:0000313" key="2">
    <source>
        <dbReference type="Proteomes" id="UP000235392"/>
    </source>
</evidence>
<evidence type="ECO:0000313" key="1">
    <source>
        <dbReference type="EMBL" id="PLW05482.1"/>
    </source>
</evidence>
<proteinExistence type="predicted"/>
<organism evidence="1 2">
    <name type="scientific">Puccinia coronata f. sp. avenae</name>
    <dbReference type="NCBI Taxonomy" id="200324"/>
    <lineage>
        <taxon>Eukaryota</taxon>
        <taxon>Fungi</taxon>
        <taxon>Dikarya</taxon>
        <taxon>Basidiomycota</taxon>
        <taxon>Pucciniomycotina</taxon>
        <taxon>Pucciniomycetes</taxon>
        <taxon>Pucciniales</taxon>
        <taxon>Pucciniaceae</taxon>
        <taxon>Puccinia</taxon>
    </lineage>
</organism>
<gene>
    <name evidence="1" type="ORF">PCASD_26397</name>
</gene>
<comment type="caution">
    <text evidence="1">The sequence shown here is derived from an EMBL/GenBank/DDBJ whole genome shotgun (WGS) entry which is preliminary data.</text>
</comment>
<sequence>MCIQNKSPKRGVFPNGAYHNSKTINDNFFTRESKNARDTKLIEEDMPFLYKLISSKLLNSIQPKTHGYSDKNVIAKTPTPLTQTIELKMMTLKAKMLQLQPRLYAQWCCLEKTAGPTQRSFGARFYSWPAALRNKSTATFITLGLQFLKKLDFQL</sequence>